<reference evidence="1 2" key="1">
    <citation type="journal article" date="2006" name="Genome Biol.">
        <title>The genome of Rhizobium leguminosarum has recognizable core and accessory components.</title>
        <authorList>
            <person name="Young J.W."/>
            <person name="Crossman L.C."/>
            <person name="Johnston A.W.B."/>
            <person name="Thomson N.R."/>
            <person name="Ghazoui Z.F."/>
            <person name="Hull K.H."/>
            <person name="Wexler M."/>
            <person name="Curson A.R.J."/>
            <person name="Todd J.D."/>
            <person name="Poole P.S."/>
            <person name="Mauchline T.H."/>
            <person name="East A.K."/>
            <person name="Quail M.A."/>
            <person name="Churcher C."/>
            <person name="Arrowsmith C."/>
            <person name="Cherevach A."/>
            <person name="Chillingworth T."/>
            <person name="Clarke K."/>
            <person name="Cronin A."/>
            <person name="Davis P."/>
            <person name="Fraser A."/>
            <person name="Hance Z."/>
            <person name="Hauser H."/>
            <person name="Jagels K."/>
            <person name="Moule S."/>
            <person name="Mungall K."/>
            <person name="Norbertczak H."/>
            <person name="Rabbinowitsch E."/>
            <person name="Sanders M."/>
            <person name="Simmonds M."/>
            <person name="Whitehead S."/>
            <person name="Parkhill J."/>
        </authorList>
    </citation>
    <scope>NUCLEOTIDE SEQUENCE [LARGE SCALE GENOMIC DNA]</scope>
    <source>
        <strain evidence="2">DSM 114642 / LMG 32736 / 3841</strain>
    </source>
</reference>
<dbReference type="EnsemblBacteria" id="CAK08373">
    <property type="protein sequence ID" value="CAK08373"/>
    <property type="gene ID" value="RL2883"/>
</dbReference>
<dbReference type="HOGENOM" id="CLU_983090_0_0_5"/>
<dbReference type="AlphaFoldDB" id="Q1MFA1"/>
<gene>
    <name evidence="1" type="ordered locus">RL2883</name>
</gene>
<organism evidence="1 2">
    <name type="scientific">Rhizobium johnstonii (strain DSM 114642 / LMG 32736 / 3841)</name>
    <name type="common">Rhizobium leguminosarum bv. viciae</name>
    <dbReference type="NCBI Taxonomy" id="216596"/>
    <lineage>
        <taxon>Bacteria</taxon>
        <taxon>Pseudomonadati</taxon>
        <taxon>Pseudomonadota</taxon>
        <taxon>Alphaproteobacteria</taxon>
        <taxon>Hyphomicrobiales</taxon>
        <taxon>Rhizobiaceae</taxon>
        <taxon>Rhizobium/Agrobacterium group</taxon>
        <taxon>Rhizobium</taxon>
        <taxon>Rhizobium johnstonii</taxon>
    </lineage>
</organism>
<evidence type="ECO:0000313" key="2">
    <source>
        <dbReference type="Proteomes" id="UP000006575"/>
    </source>
</evidence>
<accession>Q1MFA1</accession>
<proteinExistence type="predicted"/>
<evidence type="ECO:0000313" key="1">
    <source>
        <dbReference type="EMBL" id="CAK08373.1"/>
    </source>
</evidence>
<dbReference type="Pfam" id="PF20001">
    <property type="entry name" value="DUF6428"/>
    <property type="match status" value="1"/>
</dbReference>
<name>Q1MFA1_RHIJ3</name>
<dbReference type="Proteomes" id="UP000006575">
    <property type="component" value="Chromosome"/>
</dbReference>
<dbReference type="InterPro" id="IPR045534">
    <property type="entry name" value="DUF6428"/>
</dbReference>
<keyword evidence="2" id="KW-1185">Reference proteome</keyword>
<sequence length="283" mass="31009">MPGTAIFHQKANQATKCLVVRGVNDRPGFTLLRDQPRPFQLFQVEGDIGGRDLRLLSDRACRHAVGTRNHEHADDVKAGFLRERAECDEGLTLIHISIILESLKRGLAQMNVIDNSKVQENDIDLGLLLSVLTGAKDSPLIFYYGGKAVKPGYHVTEVKAGQFSALDCGANPEAWAEIFIQLWDVEEGERTHMPAGKFHAIIRKVSDHVQLDGSAKLTFEVSDGVRPMQLYCAAMPVLRTGAVHVTLSPRPASCRPRDRWLAEENRKAAACCGPQAATSGCCA</sequence>
<protein>
    <submittedName>
        <fullName evidence="1">Uncharacterized protein</fullName>
    </submittedName>
</protein>
<dbReference type="eggNOG" id="ENOG5030YVN">
    <property type="taxonomic scope" value="Bacteria"/>
</dbReference>
<dbReference type="EMBL" id="AM236080">
    <property type="protein sequence ID" value="CAK08373.1"/>
    <property type="molecule type" value="Genomic_DNA"/>
</dbReference>
<dbReference type="KEGG" id="rle:RL2883"/>